<evidence type="ECO:0000256" key="4">
    <source>
        <dbReference type="ARBA" id="ARBA00022989"/>
    </source>
</evidence>
<comment type="caution">
    <text evidence="8">The sequence shown here is derived from an EMBL/GenBank/DDBJ whole genome shotgun (WGS) entry which is preliminary data.</text>
</comment>
<keyword evidence="2" id="KW-1003">Cell membrane</keyword>
<evidence type="ECO:0000256" key="1">
    <source>
        <dbReference type="ARBA" id="ARBA00004651"/>
    </source>
</evidence>
<evidence type="ECO:0000256" key="3">
    <source>
        <dbReference type="ARBA" id="ARBA00022692"/>
    </source>
</evidence>
<feature type="domain" description="ABC3 transporter permease C-terminal" evidence="7">
    <location>
        <begin position="718"/>
        <end position="830"/>
    </location>
</feature>
<dbReference type="GO" id="GO:0005886">
    <property type="term" value="C:plasma membrane"/>
    <property type="evidence" value="ECO:0007669"/>
    <property type="project" value="UniProtKB-SubCell"/>
</dbReference>
<dbReference type="InterPro" id="IPR038766">
    <property type="entry name" value="Membrane_comp_ABC_pdt"/>
</dbReference>
<evidence type="ECO:0000256" key="6">
    <source>
        <dbReference type="SAM" id="Phobius"/>
    </source>
</evidence>
<gene>
    <name evidence="8" type="ORF">EVB02_03155</name>
</gene>
<organism evidence="8 9">
    <name type="scientific">SAR92 clade bacterium</name>
    <dbReference type="NCBI Taxonomy" id="2315479"/>
    <lineage>
        <taxon>Bacteria</taxon>
        <taxon>Pseudomonadati</taxon>
        <taxon>Pseudomonadota</taxon>
        <taxon>Gammaproteobacteria</taxon>
        <taxon>Cellvibrionales</taxon>
        <taxon>Porticoccaceae</taxon>
        <taxon>SAR92 clade</taxon>
    </lineage>
</organism>
<feature type="transmembrane region" description="Helical" evidence="6">
    <location>
        <begin position="717"/>
        <end position="738"/>
    </location>
</feature>
<proteinExistence type="predicted"/>
<sequence length="839" mass="93599">MNISSRVLIRALRAGELNTILWSLCLSVAVVAAVSIFAERIERAIINESKDLLGSDYVIRSSKAIPPQWTDVANEMGLDASRTASFASVVFREERMHLAYIKAVQPNYPLRGNILVSQIPFTVDYSQIQEIKFGPKNGEVWVDSRLLPILDVNIGSQIEIGDAEFEISNILIEEPEGSSFSILGSKILMNFSDIDSTKIVQPGSRVTYNLLVSSDNETTVSNYINWVSKEIGPHDRLISPEEAQENVSSTIERGRIFLLLAGSIGVVLASVALALASYLFAEKQKTQVALLKTWGMNEIQVRELYLNQSFLLGFMGSILGIGLGFLFHLILIDIAREWLPLFLPAPTYKSFLISLVTGLTCVLGFVLPALWHLPKQAPISILKGNVENYSLNSRLRILVGLLVITFLLTFYSENISITIAMIIGISMISLLSALTGGLLFKGASLLGSLFGGIWRIGLSNLWRRRRQNLIQLIGFSTAIFLFLVLAITRNSLLDEWKLQIDDELPNHFLINVSKDQVKGIENLIKDENIISAGWYSMTRGRITEINRKIITNDQKESHESFNRELNLSWSAAIPEGNKISKGLWWESDWQSGDFQPKDGKEVISPVSVEHDLAKELGLKLGDTITFSIGGLVFYSEVVNTRILDWNKMTPNFYFLFPEGTLQDYPKTSMTSMFIPTDKKVLISEILQAYPTIQIIELDKIFDRVKKTISQITKALEAVTILILFCGILVLIASVHLSVNDRKREAAVLRTFGCNRNKIILVQLIEFVILGLVSGFLGAFGAEAVITLLSLTVFEFSLTLHPWIWFFGPLAGMSVISIFGIYACRDALSSPPLTILRSYQ</sequence>
<comment type="subcellular location">
    <subcellularLocation>
        <location evidence="1">Cell membrane</location>
        <topology evidence="1">Multi-pass membrane protein</topology>
    </subcellularLocation>
</comment>
<evidence type="ECO:0000256" key="5">
    <source>
        <dbReference type="ARBA" id="ARBA00023136"/>
    </source>
</evidence>
<dbReference type="Proteomes" id="UP000318148">
    <property type="component" value="Unassembled WGS sequence"/>
</dbReference>
<keyword evidence="3 6" id="KW-0812">Transmembrane</keyword>
<feature type="transmembrane region" description="Helical" evidence="6">
    <location>
        <begin position="20"/>
        <end position="38"/>
    </location>
</feature>
<evidence type="ECO:0000313" key="9">
    <source>
        <dbReference type="Proteomes" id="UP000318148"/>
    </source>
</evidence>
<evidence type="ECO:0000313" key="8">
    <source>
        <dbReference type="EMBL" id="RZO05761.1"/>
    </source>
</evidence>
<evidence type="ECO:0000259" key="7">
    <source>
        <dbReference type="Pfam" id="PF02687"/>
    </source>
</evidence>
<feature type="transmembrane region" description="Helical" evidence="6">
    <location>
        <begin position="256"/>
        <end position="281"/>
    </location>
</feature>
<feature type="transmembrane region" description="Helical" evidence="6">
    <location>
        <begin position="759"/>
        <end position="781"/>
    </location>
</feature>
<evidence type="ECO:0000256" key="2">
    <source>
        <dbReference type="ARBA" id="ARBA00022475"/>
    </source>
</evidence>
<keyword evidence="5 6" id="KW-0472">Membrane</keyword>
<dbReference type="PANTHER" id="PTHR30287">
    <property type="entry name" value="MEMBRANE COMPONENT OF PREDICTED ABC SUPERFAMILY METABOLITE UPTAKE TRANSPORTER"/>
    <property type="match status" value="1"/>
</dbReference>
<name>A0A520LKY1_9GAMM</name>
<dbReference type="PANTHER" id="PTHR30287:SF1">
    <property type="entry name" value="INNER MEMBRANE PROTEIN"/>
    <property type="match status" value="1"/>
</dbReference>
<feature type="transmembrane region" description="Helical" evidence="6">
    <location>
        <begin position="801"/>
        <end position="823"/>
    </location>
</feature>
<dbReference type="Pfam" id="PF02687">
    <property type="entry name" value="FtsX"/>
    <property type="match status" value="2"/>
</dbReference>
<dbReference type="AlphaFoldDB" id="A0A520LKY1"/>
<dbReference type="EMBL" id="SHBO01000037">
    <property type="protein sequence ID" value="RZO05761.1"/>
    <property type="molecule type" value="Genomic_DNA"/>
</dbReference>
<reference evidence="8 9" key="1">
    <citation type="submission" date="2019-02" db="EMBL/GenBank/DDBJ databases">
        <title>Prokaryotic population dynamics and viral predation in marine succession experiment using metagenomics: the confinement effect.</title>
        <authorList>
            <person name="Haro-Moreno J.M."/>
            <person name="Rodriguez-Valera F."/>
            <person name="Lopez-Perez M."/>
        </authorList>
    </citation>
    <scope>NUCLEOTIDE SEQUENCE [LARGE SCALE GENOMIC DNA]</scope>
    <source>
        <strain evidence="8">MED-G169</strain>
    </source>
</reference>
<keyword evidence="4 6" id="KW-1133">Transmembrane helix</keyword>
<feature type="transmembrane region" description="Helical" evidence="6">
    <location>
        <begin position="418"/>
        <end position="439"/>
    </location>
</feature>
<dbReference type="InterPro" id="IPR003838">
    <property type="entry name" value="ABC3_permease_C"/>
</dbReference>
<feature type="domain" description="ABC3 transporter permease C-terminal" evidence="7">
    <location>
        <begin position="262"/>
        <end position="375"/>
    </location>
</feature>
<feature type="transmembrane region" description="Helical" evidence="6">
    <location>
        <begin position="393"/>
        <end position="411"/>
    </location>
</feature>
<protein>
    <submittedName>
        <fullName evidence="8">FtsX-like permease family protein</fullName>
    </submittedName>
</protein>
<feature type="transmembrane region" description="Helical" evidence="6">
    <location>
        <begin position="351"/>
        <end position="373"/>
    </location>
</feature>
<feature type="transmembrane region" description="Helical" evidence="6">
    <location>
        <begin position="310"/>
        <end position="331"/>
    </location>
</feature>
<accession>A0A520LKY1</accession>
<feature type="transmembrane region" description="Helical" evidence="6">
    <location>
        <begin position="469"/>
        <end position="488"/>
    </location>
</feature>